<dbReference type="Gene3D" id="1.10.10.1330">
    <property type="entry name" value="RNA polymerase sigma-54 factor, core-binding domain"/>
    <property type="match status" value="1"/>
</dbReference>
<evidence type="ECO:0000259" key="10">
    <source>
        <dbReference type="Pfam" id="PF04552"/>
    </source>
</evidence>
<dbReference type="InterPro" id="IPR038709">
    <property type="entry name" value="RpoN_core-bd_sf"/>
</dbReference>
<evidence type="ECO:0000256" key="3">
    <source>
        <dbReference type="ARBA" id="ARBA00022679"/>
    </source>
</evidence>
<protein>
    <submittedName>
        <fullName evidence="12">RNA polymerase factor sigma-54</fullName>
    </submittedName>
</protein>
<accession>A0ABV5F919</accession>
<evidence type="ECO:0000259" key="11">
    <source>
        <dbReference type="Pfam" id="PF04963"/>
    </source>
</evidence>
<evidence type="ECO:0000256" key="7">
    <source>
        <dbReference type="ARBA" id="ARBA00023125"/>
    </source>
</evidence>
<dbReference type="PANTHER" id="PTHR32248:SF4">
    <property type="entry name" value="RNA POLYMERASE SIGMA-54 FACTOR"/>
    <property type="match status" value="1"/>
</dbReference>
<evidence type="ECO:0000256" key="9">
    <source>
        <dbReference type="SAM" id="MobiDB-lite"/>
    </source>
</evidence>
<dbReference type="InterPro" id="IPR007046">
    <property type="entry name" value="RNA_pol_sigma_54_core-bd"/>
</dbReference>
<keyword evidence="2" id="KW-0240">DNA-directed RNA polymerase</keyword>
<evidence type="ECO:0000256" key="1">
    <source>
        <dbReference type="ARBA" id="ARBA00008798"/>
    </source>
</evidence>
<proteinExistence type="inferred from homology"/>
<dbReference type="Proteomes" id="UP001589585">
    <property type="component" value="Unassembled WGS sequence"/>
</dbReference>
<organism evidence="12 13">
    <name type="scientific">Mariniflexile ostreae</name>
    <dbReference type="NCBI Taxonomy" id="1520892"/>
    <lineage>
        <taxon>Bacteria</taxon>
        <taxon>Pseudomonadati</taxon>
        <taxon>Bacteroidota</taxon>
        <taxon>Flavobacteriia</taxon>
        <taxon>Flavobacteriales</taxon>
        <taxon>Flavobacteriaceae</taxon>
        <taxon>Mariniflexile</taxon>
    </lineage>
</organism>
<dbReference type="PROSITE" id="PS50044">
    <property type="entry name" value="SIGMA54_3"/>
    <property type="match status" value="1"/>
</dbReference>
<feature type="domain" description="RNA polymerase sigma factor 54 DNA-binding" evidence="10">
    <location>
        <begin position="327"/>
        <end position="484"/>
    </location>
</feature>
<keyword evidence="6" id="KW-0731">Sigma factor</keyword>
<evidence type="ECO:0000256" key="5">
    <source>
        <dbReference type="ARBA" id="ARBA00023015"/>
    </source>
</evidence>
<comment type="caution">
    <text evidence="12">The sequence shown here is derived from an EMBL/GenBank/DDBJ whole genome shotgun (WGS) entry which is preliminary data.</text>
</comment>
<keyword evidence="3" id="KW-0808">Transferase</keyword>
<dbReference type="InterPro" id="IPR007634">
    <property type="entry name" value="RNA_pol_sigma_54_DNA-bd"/>
</dbReference>
<evidence type="ECO:0000313" key="12">
    <source>
        <dbReference type="EMBL" id="MFB9055942.1"/>
    </source>
</evidence>
<dbReference type="PROSITE" id="PS00718">
    <property type="entry name" value="SIGMA54_2"/>
    <property type="match status" value="1"/>
</dbReference>
<dbReference type="NCBIfam" id="TIGR02395">
    <property type="entry name" value="rpoN_sigma"/>
    <property type="match status" value="1"/>
</dbReference>
<keyword evidence="4" id="KW-0548">Nucleotidyltransferase</keyword>
<dbReference type="Pfam" id="PF00309">
    <property type="entry name" value="Sigma54_AID"/>
    <property type="match status" value="1"/>
</dbReference>
<feature type="domain" description="RNA polymerase sigma factor 54 core-binding" evidence="11">
    <location>
        <begin position="113"/>
        <end position="304"/>
    </location>
</feature>
<keyword evidence="7" id="KW-0238">DNA-binding</keyword>
<gene>
    <name evidence="12" type="primary">rpoN</name>
    <name evidence="12" type="ORF">ACFFU9_04230</name>
</gene>
<evidence type="ECO:0000256" key="2">
    <source>
        <dbReference type="ARBA" id="ARBA00022478"/>
    </source>
</evidence>
<name>A0ABV5F919_9FLAO</name>
<evidence type="ECO:0000256" key="4">
    <source>
        <dbReference type="ARBA" id="ARBA00022695"/>
    </source>
</evidence>
<evidence type="ECO:0000256" key="8">
    <source>
        <dbReference type="ARBA" id="ARBA00023163"/>
    </source>
</evidence>
<keyword evidence="8" id="KW-0804">Transcription</keyword>
<feature type="compositionally biased region" description="Acidic residues" evidence="9">
    <location>
        <begin position="53"/>
        <end position="67"/>
    </location>
</feature>
<dbReference type="Gene3D" id="1.10.10.60">
    <property type="entry name" value="Homeodomain-like"/>
    <property type="match status" value="1"/>
</dbReference>
<evidence type="ECO:0000313" key="13">
    <source>
        <dbReference type="Proteomes" id="UP001589585"/>
    </source>
</evidence>
<dbReference type="PIRSF" id="PIRSF000774">
    <property type="entry name" value="RpoN"/>
    <property type="match status" value="1"/>
</dbReference>
<feature type="compositionally biased region" description="Acidic residues" evidence="9">
    <location>
        <begin position="79"/>
        <end position="90"/>
    </location>
</feature>
<dbReference type="PANTHER" id="PTHR32248">
    <property type="entry name" value="RNA POLYMERASE SIGMA-54 FACTOR"/>
    <property type="match status" value="1"/>
</dbReference>
<dbReference type="RefSeq" id="WP_379860134.1">
    <property type="nucleotide sequence ID" value="NZ_JBHMFC010000011.1"/>
</dbReference>
<sequence length="486" mass="55870">MLKQQLQFKLSQKLSPQQIQLMKLIQLPTQAFEQRLKQELEENPALETGKEELENDYDADLDNSNDDINDHESINTEDINVDEYLSDDEVPDYRTQANNYSSDDEEKSVPYAAGMSFTQYLINQLNTYRLDEEAREIAEFLVGSVDESGYIRRTLSDITDDLAFIQNIYTTEDKIASVLKLVHQLDPAGVGARNLQECLSIQLKRKEKNASVVLALDIIDTAFDQFTKKHYKKLMQKFNVTELQLKEAISEIEHLNPKPGGSYSGNNRIVEHIVPDFAIKIIDGELELTLNGRNAPELHVSREYNNMLKGYRDSKEKSSSQKDAVLFIKQKLDAAKWFIDAIKQRQQTLFVTMSAIMQYQKAFFLTGDERKLRPMILKDIADEINMDVSTVSRVANSKYVDTPYGTKLIKEFFSESMKNDQGEDVSTREIKKILETVIEEESKRKPLTDEALALILKDKGYPIARRTVAKYREQLDIPVARLRKKI</sequence>
<comment type="similarity">
    <text evidence="1">Belongs to the sigma-54 factor family.</text>
</comment>
<dbReference type="PRINTS" id="PR00045">
    <property type="entry name" value="SIGMA54FCT"/>
</dbReference>
<evidence type="ECO:0000256" key="6">
    <source>
        <dbReference type="ARBA" id="ARBA00023082"/>
    </source>
</evidence>
<dbReference type="Pfam" id="PF04963">
    <property type="entry name" value="Sigma54_CBD"/>
    <property type="match status" value="1"/>
</dbReference>
<reference evidence="12 13" key="1">
    <citation type="submission" date="2024-09" db="EMBL/GenBank/DDBJ databases">
        <authorList>
            <person name="Sun Q."/>
            <person name="Mori K."/>
        </authorList>
    </citation>
    <scope>NUCLEOTIDE SEQUENCE [LARGE SCALE GENOMIC DNA]</scope>
    <source>
        <strain evidence="12 13">CECT 8622</strain>
    </source>
</reference>
<keyword evidence="13" id="KW-1185">Reference proteome</keyword>
<feature type="region of interest" description="Disordered" evidence="9">
    <location>
        <begin position="41"/>
        <end position="106"/>
    </location>
</feature>
<dbReference type="InterPro" id="IPR000394">
    <property type="entry name" value="RNA_pol_sigma_54"/>
</dbReference>
<keyword evidence="5" id="KW-0805">Transcription regulation</keyword>
<dbReference type="EMBL" id="JBHMFC010000011">
    <property type="protein sequence ID" value="MFB9055942.1"/>
    <property type="molecule type" value="Genomic_DNA"/>
</dbReference>
<dbReference type="Pfam" id="PF04552">
    <property type="entry name" value="Sigma54_DBD"/>
    <property type="match status" value="1"/>
</dbReference>